<protein>
    <submittedName>
        <fullName evidence="1">Uncharacterized protein</fullName>
    </submittedName>
</protein>
<proteinExistence type="predicted"/>
<name>A0A5B7CKU1_PORTR</name>
<dbReference type="EMBL" id="VSRR010000102">
    <property type="protein sequence ID" value="MPC10149.1"/>
    <property type="molecule type" value="Genomic_DNA"/>
</dbReference>
<gene>
    <name evidence="1" type="ORF">E2C01_002777</name>
</gene>
<reference evidence="1 2" key="1">
    <citation type="submission" date="2019-05" db="EMBL/GenBank/DDBJ databases">
        <title>Another draft genome of Portunus trituberculatus and its Hox gene families provides insights of decapod evolution.</title>
        <authorList>
            <person name="Jeong J.-H."/>
            <person name="Song I."/>
            <person name="Kim S."/>
            <person name="Choi T."/>
            <person name="Kim D."/>
            <person name="Ryu S."/>
            <person name="Kim W."/>
        </authorList>
    </citation>
    <scope>NUCLEOTIDE SEQUENCE [LARGE SCALE GENOMIC DNA]</scope>
    <source>
        <tissue evidence="1">Muscle</tissue>
    </source>
</reference>
<evidence type="ECO:0000313" key="2">
    <source>
        <dbReference type="Proteomes" id="UP000324222"/>
    </source>
</evidence>
<comment type="caution">
    <text evidence="1">The sequence shown here is derived from an EMBL/GenBank/DDBJ whole genome shotgun (WGS) entry which is preliminary data.</text>
</comment>
<dbReference type="Proteomes" id="UP000324222">
    <property type="component" value="Unassembled WGS sequence"/>
</dbReference>
<evidence type="ECO:0000313" key="1">
    <source>
        <dbReference type="EMBL" id="MPC10149.1"/>
    </source>
</evidence>
<organism evidence="1 2">
    <name type="scientific">Portunus trituberculatus</name>
    <name type="common">Swimming crab</name>
    <name type="synonym">Neptunus trituberculatus</name>
    <dbReference type="NCBI Taxonomy" id="210409"/>
    <lineage>
        <taxon>Eukaryota</taxon>
        <taxon>Metazoa</taxon>
        <taxon>Ecdysozoa</taxon>
        <taxon>Arthropoda</taxon>
        <taxon>Crustacea</taxon>
        <taxon>Multicrustacea</taxon>
        <taxon>Malacostraca</taxon>
        <taxon>Eumalacostraca</taxon>
        <taxon>Eucarida</taxon>
        <taxon>Decapoda</taxon>
        <taxon>Pleocyemata</taxon>
        <taxon>Brachyura</taxon>
        <taxon>Eubrachyura</taxon>
        <taxon>Portunoidea</taxon>
        <taxon>Portunidae</taxon>
        <taxon>Portuninae</taxon>
        <taxon>Portunus</taxon>
    </lineage>
</organism>
<keyword evidence="2" id="KW-1185">Reference proteome</keyword>
<accession>A0A5B7CKU1</accession>
<dbReference type="AlphaFoldDB" id="A0A5B7CKU1"/>
<sequence>MFLILRQDVGDTLGTLCGLRVLKAGPCHTLGGGRPTPSPPSTPEELCGWCGNPDAHRHTSQSSPPTAWISRRTCWYESVNQMNGINVLKSHRKMEIQKQVGSSSYYGLWTYPQKEAELTLDSLQLMKSTARSHRACLVRRSLGLMRESRTWFTATKSFPDAPPRPPNTSRICSTNSYTCRRMEGVIRCSESGCDGCGVVIFMVKETVLSLTCYQSHNEVEEGVNGSSDVTQDMSGLRRQGQAQQHPIRLPSHRLQAPVRVPLHQAAQRLHHIHTHTR</sequence>